<dbReference type="SUPFAM" id="SSF51695">
    <property type="entry name" value="PLC-like phosphodiesterases"/>
    <property type="match status" value="1"/>
</dbReference>
<dbReference type="PANTHER" id="PTHR46211">
    <property type="entry name" value="GLYCEROPHOSPHORYL DIESTER PHOSPHODIESTERASE"/>
    <property type="match status" value="1"/>
</dbReference>
<gene>
    <name evidence="2" type="ORF">I6G34_05525</name>
</gene>
<evidence type="ECO:0000313" key="3">
    <source>
        <dbReference type="Proteomes" id="UP000595058"/>
    </source>
</evidence>
<dbReference type="Pfam" id="PF03009">
    <property type="entry name" value="GDPD"/>
    <property type="match status" value="1"/>
</dbReference>
<sequence length="360" mass="40438">MAEQRRQVEMAKQTTIPWLPADADDRREPEQQVLRTRGLYIDQVGVVRRLNEPEKLGCKGLELEAHRGHPLYPENGIWGVRAGFAARYNAVEVDAQQLRDDTWILHHDKTNERTLVHPFGSQPVSRLTRNEWTQGFMRGRDGLNTSEPAGDVLSTMVLTGAYRQAGQTMNIEIKNYKSCKALHTLDVMARLTLGYEGVAYSELNSTKALSCMRQQNQTSYMAVIQGPNRKALEAWTKANHGKELAHLKGNRLLRAGANFAKQHFGSYKFPGLNSTRELKQFRQLLGRNSGLHVEIQDLLDDPGIIRRAHAAGMKVKSYTINSNEHHLDGLKKLKARGTLPDGAIVDSTPIRTCKILGLES</sequence>
<dbReference type="Proteomes" id="UP000595058">
    <property type="component" value="Chromosome"/>
</dbReference>
<organism evidence="2 3">
    <name type="scientific">Stutzerimonas frequens</name>
    <dbReference type="NCBI Taxonomy" id="2968969"/>
    <lineage>
        <taxon>Bacteria</taxon>
        <taxon>Pseudomonadati</taxon>
        <taxon>Pseudomonadota</taxon>
        <taxon>Gammaproteobacteria</taxon>
        <taxon>Pseudomonadales</taxon>
        <taxon>Pseudomonadaceae</taxon>
        <taxon>Stutzerimonas</taxon>
    </lineage>
</organism>
<dbReference type="RefSeq" id="WP_102839195.1">
    <property type="nucleotide sequence ID" value="NZ_CP065720.1"/>
</dbReference>
<feature type="domain" description="GP-PDE" evidence="1">
    <location>
        <begin position="66"/>
        <end position="346"/>
    </location>
</feature>
<keyword evidence="3" id="KW-1185">Reference proteome</keyword>
<evidence type="ECO:0000313" key="2">
    <source>
        <dbReference type="EMBL" id="QPT18822.1"/>
    </source>
</evidence>
<dbReference type="GeneID" id="75212749"/>
<reference evidence="2 3" key="1">
    <citation type="submission" date="2020-12" db="EMBL/GenBank/DDBJ databases">
        <title>FDA dAtabase for Regulatory Grade micrObial Sequences (FDA-ARGOS): Supporting development and validation of Infectious Disease Dx tests.</title>
        <authorList>
            <person name="Sproer C."/>
            <person name="Gronow S."/>
            <person name="Severitt S."/>
            <person name="Schroder I."/>
            <person name="Tallon L."/>
            <person name="Sadzewicz L."/>
            <person name="Zhao X."/>
            <person name="Boylan J."/>
            <person name="Ott S."/>
            <person name="Bowen H."/>
            <person name="Vavikolanu K."/>
            <person name="Mehta A."/>
            <person name="Aluvathingal J."/>
            <person name="Nadendla S."/>
            <person name="Lowell S."/>
            <person name="Myers T."/>
            <person name="Yan Y."/>
            <person name="Sichtig H."/>
        </authorList>
    </citation>
    <scope>NUCLEOTIDE SEQUENCE [LARGE SCALE GENOMIC DNA]</scope>
    <source>
        <strain evidence="2 3">FDAARGOS_877</strain>
    </source>
</reference>
<proteinExistence type="predicted"/>
<dbReference type="PANTHER" id="PTHR46211:SF14">
    <property type="entry name" value="GLYCEROPHOSPHODIESTER PHOSPHODIESTERASE"/>
    <property type="match status" value="1"/>
</dbReference>
<dbReference type="InterPro" id="IPR017946">
    <property type="entry name" value="PLC-like_Pdiesterase_TIM-brl"/>
</dbReference>
<dbReference type="Gene3D" id="3.20.20.190">
    <property type="entry name" value="Phosphatidylinositol (PI) phosphodiesterase"/>
    <property type="match status" value="1"/>
</dbReference>
<protein>
    <recommendedName>
        <fullName evidence="1">GP-PDE domain-containing protein</fullName>
    </recommendedName>
</protein>
<evidence type="ECO:0000259" key="1">
    <source>
        <dbReference type="Pfam" id="PF03009"/>
    </source>
</evidence>
<dbReference type="EMBL" id="CP065720">
    <property type="protein sequence ID" value="QPT18822.1"/>
    <property type="molecule type" value="Genomic_DNA"/>
</dbReference>
<dbReference type="InterPro" id="IPR030395">
    <property type="entry name" value="GP_PDE_dom"/>
</dbReference>
<accession>A0ABX6XXV4</accession>
<name>A0ABX6XXV4_9GAMM</name>